<dbReference type="Gene3D" id="3.40.120.10">
    <property type="entry name" value="Alpha-D-Glucose-1,6-Bisphosphate, subunit A, domain 3"/>
    <property type="match status" value="3"/>
</dbReference>
<accession>A0A4R8M8P8</accession>
<evidence type="ECO:0000259" key="11">
    <source>
        <dbReference type="Pfam" id="PF02880"/>
    </source>
</evidence>
<evidence type="ECO:0000256" key="4">
    <source>
        <dbReference type="ARBA" id="ARBA00022723"/>
    </source>
</evidence>
<dbReference type="GO" id="GO:0000287">
    <property type="term" value="F:magnesium ion binding"/>
    <property type="evidence" value="ECO:0007669"/>
    <property type="project" value="InterPro"/>
</dbReference>
<dbReference type="PANTHER" id="PTHR43771">
    <property type="entry name" value="PHOSPHOMANNOMUTASE"/>
    <property type="match status" value="1"/>
</dbReference>
<dbReference type="InterPro" id="IPR005841">
    <property type="entry name" value="Alpha-D-phosphohexomutase_SF"/>
</dbReference>
<evidence type="ECO:0000259" key="9">
    <source>
        <dbReference type="Pfam" id="PF02878"/>
    </source>
</evidence>
<dbReference type="RefSeq" id="WP_133957012.1">
    <property type="nucleotide sequence ID" value="NZ_SORI01000004.1"/>
</dbReference>
<feature type="domain" description="Alpha-D-phosphohexomutase alpha/beta/alpha" evidence="11">
    <location>
        <begin position="256"/>
        <end position="365"/>
    </location>
</feature>
<dbReference type="Gene3D" id="3.30.310.50">
    <property type="entry name" value="Alpha-D-phosphohexomutase, C-terminal domain"/>
    <property type="match status" value="1"/>
</dbReference>
<keyword evidence="4 7" id="KW-0479">Metal-binding</keyword>
<keyword evidence="13" id="KW-1185">Reference proteome</keyword>
<evidence type="ECO:0000256" key="2">
    <source>
        <dbReference type="ARBA" id="ARBA00010231"/>
    </source>
</evidence>
<feature type="domain" description="Alpha-D-phosphohexomutase alpha/beta/alpha" evidence="9">
    <location>
        <begin position="7"/>
        <end position="134"/>
    </location>
</feature>
<gene>
    <name evidence="12" type="ORF">C8D99_104165</name>
</gene>
<protein>
    <submittedName>
        <fullName evidence="12">Phosphomannomutase</fullName>
    </submittedName>
</protein>
<reference evidence="12 13" key="1">
    <citation type="submission" date="2019-03" db="EMBL/GenBank/DDBJ databases">
        <title>Genomic Encyclopedia of Type Strains, Phase IV (KMG-IV): sequencing the most valuable type-strain genomes for metagenomic binning, comparative biology and taxonomic classification.</title>
        <authorList>
            <person name="Goeker M."/>
        </authorList>
    </citation>
    <scope>NUCLEOTIDE SEQUENCE [LARGE SCALE GENOMIC DNA]</scope>
    <source>
        <strain evidence="12 13">DSM 25964</strain>
    </source>
</reference>
<dbReference type="EMBL" id="SORI01000004">
    <property type="protein sequence ID" value="TDY61920.1"/>
    <property type="molecule type" value="Genomic_DNA"/>
</dbReference>
<comment type="cofactor">
    <cofactor evidence="1">
        <name>Mg(2+)</name>
        <dbReference type="ChEBI" id="CHEBI:18420"/>
    </cofactor>
</comment>
<evidence type="ECO:0000313" key="12">
    <source>
        <dbReference type="EMBL" id="TDY61920.1"/>
    </source>
</evidence>
<sequence>MQISPVIFREYDIRGVADTDLSDPVVEAVGKAFGTWLRRRGVDKVSVGGDVRLSTARIEKAAVRGLTWAGLDVVRLGTVTTPILYWSIPGLSLGGGVMITGSHNPKDMNGLKLAYGTSTLYGDEIREILRMILEDDLQKGSPEGRVETADISGRYLEMLRSKISLGPRKLKVVADSGNGTAGLHVRSFLESLGCSVVSLFEKPDGTFPNHHPDPQKRENLVSLMETVVREKADLGIAFDGDADRLGVVDERGEMIWGDILMALFWEEILPKHPGAEAIVEVKCSQSLVDEILRLGGKPLFWKSGHSLIKAKMKEIGAVFAGELSGHFFFADEYYGFDDSFYAAGRLLRMLSHGTESLSAMVSHVPVYLSTAEIRIDCADEEKFEVVNAIRDKALHDHEAITVDGVRILYPAGWGLIRASNTQPVIVTRCEGRTGKALEEIGADIKRRLLAEGLPDFEWTF</sequence>
<dbReference type="Pfam" id="PF02878">
    <property type="entry name" value="PGM_PMM_I"/>
    <property type="match status" value="1"/>
</dbReference>
<evidence type="ECO:0000256" key="1">
    <source>
        <dbReference type="ARBA" id="ARBA00001946"/>
    </source>
</evidence>
<dbReference type="Pfam" id="PF02880">
    <property type="entry name" value="PGM_PMM_III"/>
    <property type="match status" value="1"/>
</dbReference>
<dbReference type="Pfam" id="PF00408">
    <property type="entry name" value="PGM_PMM_IV"/>
    <property type="match status" value="1"/>
</dbReference>
<evidence type="ECO:0000259" key="10">
    <source>
        <dbReference type="Pfam" id="PF02879"/>
    </source>
</evidence>
<dbReference type="InterPro" id="IPR005844">
    <property type="entry name" value="A-D-PHexomutase_a/b/a-I"/>
</dbReference>
<keyword evidence="3" id="KW-0597">Phosphoprotein</keyword>
<dbReference type="InterPro" id="IPR005846">
    <property type="entry name" value="A-D-PHexomutase_a/b/a-III"/>
</dbReference>
<name>A0A4R8M8P8_9BACT</name>
<dbReference type="AlphaFoldDB" id="A0A4R8M8P8"/>
<dbReference type="OrthoDB" id="9806956at2"/>
<evidence type="ECO:0000256" key="3">
    <source>
        <dbReference type="ARBA" id="ARBA00022553"/>
    </source>
</evidence>
<dbReference type="SUPFAM" id="SSF53738">
    <property type="entry name" value="Phosphoglucomutase, first 3 domains"/>
    <property type="match status" value="3"/>
</dbReference>
<comment type="caution">
    <text evidence="12">The sequence shown here is derived from an EMBL/GenBank/DDBJ whole genome shotgun (WGS) entry which is preliminary data.</text>
</comment>
<dbReference type="InterPro" id="IPR016055">
    <property type="entry name" value="A-D-PHexomutase_a/b/a-I/II/III"/>
</dbReference>
<dbReference type="PROSITE" id="PS00710">
    <property type="entry name" value="PGM_PMM"/>
    <property type="match status" value="1"/>
</dbReference>
<dbReference type="Pfam" id="PF02879">
    <property type="entry name" value="PGM_PMM_II"/>
    <property type="match status" value="1"/>
</dbReference>
<organism evidence="12 13">
    <name type="scientific">Aminivibrio pyruvatiphilus</name>
    <dbReference type="NCBI Taxonomy" id="1005740"/>
    <lineage>
        <taxon>Bacteria</taxon>
        <taxon>Thermotogati</taxon>
        <taxon>Synergistota</taxon>
        <taxon>Synergistia</taxon>
        <taxon>Synergistales</taxon>
        <taxon>Aminobacteriaceae</taxon>
        <taxon>Aminivibrio</taxon>
    </lineage>
</organism>
<dbReference type="InterPro" id="IPR005843">
    <property type="entry name" value="A-D-PHexomutase_C"/>
</dbReference>
<dbReference type="CDD" id="cd03089">
    <property type="entry name" value="PMM_PGM"/>
    <property type="match status" value="1"/>
</dbReference>
<dbReference type="GO" id="GO:0005975">
    <property type="term" value="P:carbohydrate metabolic process"/>
    <property type="evidence" value="ECO:0007669"/>
    <property type="project" value="InterPro"/>
</dbReference>
<evidence type="ECO:0000256" key="5">
    <source>
        <dbReference type="ARBA" id="ARBA00022842"/>
    </source>
</evidence>
<keyword evidence="5 7" id="KW-0460">Magnesium</keyword>
<dbReference type="SUPFAM" id="SSF55957">
    <property type="entry name" value="Phosphoglucomutase, C-terminal domain"/>
    <property type="match status" value="1"/>
</dbReference>
<evidence type="ECO:0000313" key="13">
    <source>
        <dbReference type="Proteomes" id="UP000295066"/>
    </source>
</evidence>
<dbReference type="PANTHER" id="PTHR43771:SF2">
    <property type="entry name" value="PHOSPHOMANNOMUTASE_PHOSPHOGLUCOMUTASE"/>
    <property type="match status" value="1"/>
</dbReference>
<dbReference type="GO" id="GO:0016868">
    <property type="term" value="F:intramolecular phosphotransferase activity"/>
    <property type="evidence" value="ECO:0007669"/>
    <property type="project" value="InterPro"/>
</dbReference>
<feature type="domain" description="Alpha-D-phosphohexomutase alpha/beta/alpha" evidence="10">
    <location>
        <begin position="154"/>
        <end position="252"/>
    </location>
</feature>
<evidence type="ECO:0000259" key="8">
    <source>
        <dbReference type="Pfam" id="PF00408"/>
    </source>
</evidence>
<keyword evidence="6" id="KW-0413">Isomerase</keyword>
<dbReference type="InterPro" id="IPR016066">
    <property type="entry name" value="A-D-PHexomutase_CS"/>
</dbReference>
<feature type="domain" description="Alpha-D-phosphohexomutase C-terminal" evidence="8">
    <location>
        <begin position="372"/>
        <end position="445"/>
    </location>
</feature>
<dbReference type="PRINTS" id="PR00509">
    <property type="entry name" value="PGMPMM"/>
</dbReference>
<dbReference type="Proteomes" id="UP000295066">
    <property type="component" value="Unassembled WGS sequence"/>
</dbReference>
<comment type="similarity">
    <text evidence="2 7">Belongs to the phosphohexose mutase family.</text>
</comment>
<dbReference type="InterPro" id="IPR005845">
    <property type="entry name" value="A-D-PHexomutase_a/b/a-II"/>
</dbReference>
<evidence type="ECO:0000256" key="7">
    <source>
        <dbReference type="RuleBase" id="RU004326"/>
    </source>
</evidence>
<dbReference type="InterPro" id="IPR036900">
    <property type="entry name" value="A-D-PHexomutase_C_sf"/>
</dbReference>
<proteinExistence type="inferred from homology"/>
<evidence type="ECO:0000256" key="6">
    <source>
        <dbReference type="ARBA" id="ARBA00023235"/>
    </source>
</evidence>